<dbReference type="eggNOG" id="COG1228">
    <property type="taxonomic scope" value="Bacteria"/>
</dbReference>
<evidence type="ECO:0000256" key="1">
    <source>
        <dbReference type="SAM" id="SignalP"/>
    </source>
</evidence>
<evidence type="ECO:0000313" key="3">
    <source>
        <dbReference type="EMBL" id="EIA08756.1"/>
    </source>
</evidence>
<dbReference type="OrthoDB" id="783596at2"/>
<dbReference type="InterPro" id="IPR011059">
    <property type="entry name" value="Metal-dep_hydrolase_composite"/>
</dbReference>
<dbReference type="Proteomes" id="UP000005566">
    <property type="component" value="Unassembled WGS sequence"/>
</dbReference>
<evidence type="ECO:0000313" key="4">
    <source>
        <dbReference type="Proteomes" id="UP000005566"/>
    </source>
</evidence>
<protein>
    <recommendedName>
        <fullName evidence="2">Amidohydrolase-related domain-containing protein</fullName>
    </recommendedName>
</protein>
<gene>
    <name evidence="3" type="ORF">HJ01_02478</name>
</gene>
<reference evidence="3 4" key="1">
    <citation type="journal article" date="2014" name="Acta Crystallogr. D">
        <title>Structure-based characterization and antifreeze properties of a hyperactive ice-binding protein from the Antarctic bacterium Flavobacterium frigoris PS1.</title>
        <authorList>
            <person name="Do H."/>
            <person name="Kim S.J."/>
            <person name="Kim H.J."/>
            <person name="Lee J.H."/>
        </authorList>
    </citation>
    <scope>NUCLEOTIDE SEQUENCE [LARGE SCALE GENOMIC DNA]</scope>
    <source>
        <strain evidence="3 4">PS1</strain>
    </source>
</reference>
<dbReference type="GO" id="GO:0016810">
    <property type="term" value="F:hydrolase activity, acting on carbon-nitrogen (but not peptide) bonds"/>
    <property type="evidence" value="ECO:0007669"/>
    <property type="project" value="InterPro"/>
</dbReference>
<feature type="domain" description="Amidohydrolase-related" evidence="2">
    <location>
        <begin position="343"/>
        <end position="394"/>
    </location>
</feature>
<dbReference type="PATRIC" id="fig|1086011.3.peg.2426"/>
<feature type="signal peptide" evidence="1">
    <location>
        <begin position="1"/>
        <end position="20"/>
    </location>
</feature>
<dbReference type="PANTHER" id="PTHR43135:SF3">
    <property type="entry name" value="ALPHA-D-RIBOSE 1-METHYLPHOSPHONATE 5-TRIPHOSPHATE DIPHOSPHATASE"/>
    <property type="match status" value="1"/>
</dbReference>
<keyword evidence="1" id="KW-0732">Signal</keyword>
<dbReference type="AlphaFoldDB" id="H7FT59"/>
<dbReference type="InterPro" id="IPR032466">
    <property type="entry name" value="Metal_Hydrolase"/>
</dbReference>
<sequence length="432" mass="47415">MSKNIYILSLLFSMTLIAQHAPAKKQSKSILILNGRAHLGNGQVINNSAIGFKDGKLTLVADATLIRLAKDAYEETIDASGKQIYPGFIAPNSTLGLVEIDAIKSSDDESEIGNMNPNVRSIIAYNAESKVIETVRPNGILMAQITPRGGTISGTSSIVQLDAWSWQEALVKENDGIHLNFPSPFKKTGWWAEPGDLTLNKDYSKQLNEITNFLSNAQAYQLATSKERNVVLESTKGLFDGSQTLFIVANDELQIFDAIKLAKGSGIKKIVIVGGFEAYKTSDLLKANNIGVLLRRVHDMPQYDDQDVDLPYKMAKILTDKGIVVGLENSGSMERMNTRNLPFLAGTCAAYGLDKEQALKLITSNTAQLLGIDSFCGTLEEGKDATLFISDGDALDMRTNKLSKAYIQGRLLNLENHQSNLNQIYKEKYNQK</sequence>
<dbReference type="InterPro" id="IPR006680">
    <property type="entry name" value="Amidohydro-rel"/>
</dbReference>
<keyword evidence="4" id="KW-1185">Reference proteome</keyword>
<dbReference type="Gene3D" id="3.20.20.140">
    <property type="entry name" value="Metal-dependent hydrolases"/>
    <property type="match status" value="1"/>
</dbReference>
<evidence type="ECO:0000259" key="2">
    <source>
        <dbReference type="Pfam" id="PF01979"/>
    </source>
</evidence>
<accession>H7FT59</accession>
<dbReference type="EMBL" id="AHKF01000018">
    <property type="protein sequence ID" value="EIA08756.1"/>
    <property type="molecule type" value="Genomic_DNA"/>
</dbReference>
<dbReference type="STRING" id="1086011.HJ01_02478"/>
<comment type="caution">
    <text evidence="3">The sequence shown here is derived from an EMBL/GenBank/DDBJ whole genome shotgun (WGS) entry which is preliminary data.</text>
</comment>
<proteinExistence type="predicted"/>
<organism evidence="3 4">
    <name type="scientific">Flavobacterium frigoris (strain PS1)</name>
    <dbReference type="NCBI Taxonomy" id="1086011"/>
    <lineage>
        <taxon>Bacteria</taxon>
        <taxon>Pseudomonadati</taxon>
        <taxon>Bacteroidota</taxon>
        <taxon>Flavobacteriia</taxon>
        <taxon>Flavobacteriales</taxon>
        <taxon>Flavobacteriaceae</taxon>
        <taxon>Flavobacterium</taxon>
    </lineage>
</organism>
<dbReference type="InterPro" id="IPR051781">
    <property type="entry name" value="Metallo-dep_Hydrolase"/>
</dbReference>
<dbReference type="RefSeq" id="WP_007138655.1">
    <property type="nucleotide sequence ID" value="NZ_AHKF01000018.1"/>
</dbReference>
<dbReference type="Pfam" id="PF01979">
    <property type="entry name" value="Amidohydro_1"/>
    <property type="match status" value="1"/>
</dbReference>
<name>H7FT59_FLAFP</name>
<dbReference type="SUPFAM" id="SSF51338">
    <property type="entry name" value="Composite domain of metallo-dependent hydrolases"/>
    <property type="match status" value="1"/>
</dbReference>
<feature type="chain" id="PRO_5003610511" description="Amidohydrolase-related domain-containing protein" evidence="1">
    <location>
        <begin position="21"/>
        <end position="432"/>
    </location>
</feature>
<dbReference type="SUPFAM" id="SSF51556">
    <property type="entry name" value="Metallo-dependent hydrolases"/>
    <property type="match status" value="1"/>
</dbReference>
<dbReference type="PANTHER" id="PTHR43135">
    <property type="entry name" value="ALPHA-D-RIBOSE 1-METHYLPHOSPHONATE 5-TRIPHOSPHATE DIPHOSPHATASE"/>
    <property type="match status" value="1"/>
</dbReference>